<sequence>MYEFPIKYFADNLIFNHRKNECWAYFKLEGMNYDFLKEESKIQALNTLAIFLANIGQEAKIHIIPIAQDIDAHFDGIINELDKTDPLYNKTLAHATGTRDHIKAKIKRKGMSNDYNIYVGTKLNIKEYTLQNIKDAFIYLIQHPLNILEEIIGAKTKSILDKEIQLFQDLSAEYFKRQNKRIKLTKISETTTQWLNRRMFRRGLGEVKLKDNWYKSLQGKLWLKRNRDKRKKNIEAIEKTMNRHWSPYTERTIKNGEYGRLIDTDQALTLSEGVIDVSEGRTLKVHHEEGISNQAFLSISHIPDGILFPGSEWLLVLQDFTIQTEVCIHIETNEHKESIRSVGKQKRDIQGQIEHVSNSEEEVPDDILEAKENANLLEAELKATRAPITRASITICIAADTKETLEDRVAFVKEFYEDQNFLIERSYSDQLKLFMEFIPGTGRYVTDYIQPLPPRTLAGSMFAATRQLGDNIGPYIGTTGAVEKSVYLDMGRACLLNRSASAFFFGTLGGGKSFNANLMAYLNVIYGCGKALIFDPKAERAKWLHLLPELKDYINVITLSPSIEDKGKLDPYIVYKGDVEAASELATNILSEVFKLNPNDDEYTAVLEAVNQLKKLEGRCMIKLAEILGGFPESDELAAPARKLARRIRLLRENGMAGLLFGDGTEEALSFKNKINILQIQNLALPKADTKKEDFTQEEVISTVLMLPIASFAKKYAMSGEPCFKLVLFDESWGLKATTMGLKLMDFLARMGRSLYGGCIFIGHSVDDLGEGGIKNAISYKFCFRMAEREETIKALKFMKLEVTDENIQEIETLQDGECLFQDLDGRIGRLKFDVVFEHLLEAFKTTPKKKKAGGENGVSA</sequence>
<dbReference type="OrthoDB" id="1647424at2"/>
<comment type="caution">
    <text evidence="1">The sequence shown here is derived from an EMBL/GenBank/DDBJ whole genome shotgun (WGS) entry which is preliminary data.</text>
</comment>
<organism evidence="1 2">
    <name type="scientific">Alkaliphilus pronyensis</name>
    <dbReference type="NCBI Taxonomy" id="1482732"/>
    <lineage>
        <taxon>Bacteria</taxon>
        <taxon>Bacillati</taxon>
        <taxon>Bacillota</taxon>
        <taxon>Clostridia</taxon>
        <taxon>Peptostreptococcales</taxon>
        <taxon>Natronincolaceae</taxon>
        <taxon>Alkaliphilus</taxon>
    </lineage>
</organism>
<keyword evidence="2" id="KW-1185">Reference proteome</keyword>
<dbReference type="RefSeq" id="WP_151860658.1">
    <property type="nucleotide sequence ID" value="NZ_WBZC01000016.1"/>
</dbReference>
<gene>
    <name evidence="1" type="ORF">F8154_05785</name>
</gene>
<dbReference type="Pfam" id="PF12846">
    <property type="entry name" value="AAA_10"/>
    <property type="match status" value="1"/>
</dbReference>
<dbReference type="EMBL" id="WBZC01000016">
    <property type="protein sequence ID" value="KAB3535641.1"/>
    <property type="molecule type" value="Genomic_DNA"/>
</dbReference>
<evidence type="ECO:0000313" key="1">
    <source>
        <dbReference type="EMBL" id="KAB3535641.1"/>
    </source>
</evidence>
<protein>
    <recommendedName>
        <fullName evidence="3">ATP-binding protein</fullName>
    </recommendedName>
</protein>
<dbReference type="SUPFAM" id="SSF52540">
    <property type="entry name" value="P-loop containing nucleoside triphosphate hydrolases"/>
    <property type="match status" value="1"/>
</dbReference>
<dbReference type="PANTHER" id="PTHR30121:SF6">
    <property type="entry name" value="SLR6007 PROTEIN"/>
    <property type="match status" value="1"/>
</dbReference>
<dbReference type="InterPro" id="IPR027417">
    <property type="entry name" value="P-loop_NTPase"/>
</dbReference>
<dbReference type="Gene3D" id="3.40.50.300">
    <property type="entry name" value="P-loop containing nucleotide triphosphate hydrolases"/>
    <property type="match status" value="2"/>
</dbReference>
<dbReference type="PIRSF" id="PIRSF015040">
    <property type="entry name" value="ATPase_SAG2001_prd"/>
    <property type="match status" value="1"/>
</dbReference>
<dbReference type="InterPro" id="IPR051162">
    <property type="entry name" value="T4SS_component"/>
</dbReference>
<evidence type="ECO:0000313" key="2">
    <source>
        <dbReference type="Proteomes" id="UP000432715"/>
    </source>
</evidence>
<evidence type="ECO:0008006" key="3">
    <source>
        <dbReference type="Google" id="ProtNLM"/>
    </source>
</evidence>
<dbReference type="InterPro" id="IPR016628">
    <property type="entry name" value="ATPase_SAG2001_prd"/>
</dbReference>
<name>A0A6I0FHK3_9FIRM</name>
<dbReference type="PANTHER" id="PTHR30121">
    <property type="entry name" value="UNCHARACTERIZED PROTEIN YJGR-RELATED"/>
    <property type="match status" value="1"/>
</dbReference>
<reference evidence="1 2" key="1">
    <citation type="submission" date="2019-10" db="EMBL/GenBank/DDBJ databases">
        <title>Alkaliphilus serpentinus sp. nov. and Alkaliphilus pronyensis sp. nov., two novel anaerobic alkaliphilic species isolated from the serpentinized-hosted hydrothermal field of the Prony Bay (New Caledonia).</title>
        <authorList>
            <person name="Postec A."/>
        </authorList>
    </citation>
    <scope>NUCLEOTIDE SEQUENCE [LARGE SCALE GENOMIC DNA]</scope>
    <source>
        <strain evidence="1 2">LacV</strain>
    </source>
</reference>
<proteinExistence type="predicted"/>
<dbReference type="AlphaFoldDB" id="A0A6I0FHK3"/>
<accession>A0A6I0FHK3</accession>
<dbReference type="Proteomes" id="UP000432715">
    <property type="component" value="Unassembled WGS sequence"/>
</dbReference>